<dbReference type="RefSeq" id="WP_145455176.1">
    <property type="nucleotide sequence ID" value="NZ_CP036317.1"/>
</dbReference>
<dbReference type="Proteomes" id="UP000320839">
    <property type="component" value="Chromosome"/>
</dbReference>
<name>A0A518FLD9_9PLAN</name>
<dbReference type="OrthoDB" id="2604824at2"/>
<proteinExistence type="predicted"/>
<protein>
    <submittedName>
        <fullName evidence="1">Uncharacterized protein</fullName>
    </submittedName>
</protein>
<sequence>MSNVEFVTDTAMFCVFDLASLRHRIDDDCDWWSVPDEELIELNAGNVAFIGLGEDGKYSLDLSESPDDVDCTLNLKCPSGRIFLGAGEEVTGEGLEPEAIRGGTFLTVVPGNYRLLITRKSERAIAVRLQATEGSGDNQFACPIRI</sequence>
<dbReference type="AlphaFoldDB" id="A0A518FLD9"/>
<dbReference type="InterPro" id="IPR045665">
    <property type="entry name" value="DUF6386"/>
</dbReference>
<gene>
    <name evidence="1" type="ORF">Pan153_18090</name>
</gene>
<evidence type="ECO:0000313" key="1">
    <source>
        <dbReference type="EMBL" id="QDV17174.1"/>
    </source>
</evidence>
<organism evidence="1 2">
    <name type="scientific">Gimesia panareensis</name>
    <dbReference type="NCBI Taxonomy" id="2527978"/>
    <lineage>
        <taxon>Bacteria</taxon>
        <taxon>Pseudomonadati</taxon>
        <taxon>Planctomycetota</taxon>
        <taxon>Planctomycetia</taxon>
        <taxon>Planctomycetales</taxon>
        <taxon>Planctomycetaceae</taxon>
        <taxon>Gimesia</taxon>
    </lineage>
</organism>
<reference evidence="1 2" key="1">
    <citation type="submission" date="2019-02" db="EMBL/GenBank/DDBJ databases">
        <title>Deep-cultivation of Planctomycetes and their phenomic and genomic characterization uncovers novel biology.</title>
        <authorList>
            <person name="Wiegand S."/>
            <person name="Jogler M."/>
            <person name="Boedeker C."/>
            <person name="Pinto D."/>
            <person name="Vollmers J."/>
            <person name="Rivas-Marin E."/>
            <person name="Kohn T."/>
            <person name="Peeters S.H."/>
            <person name="Heuer A."/>
            <person name="Rast P."/>
            <person name="Oberbeckmann S."/>
            <person name="Bunk B."/>
            <person name="Jeske O."/>
            <person name="Meyerdierks A."/>
            <person name="Storesund J.E."/>
            <person name="Kallscheuer N."/>
            <person name="Luecker S."/>
            <person name="Lage O.M."/>
            <person name="Pohl T."/>
            <person name="Merkel B.J."/>
            <person name="Hornburger P."/>
            <person name="Mueller R.-W."/>
            <person name="Bruemmer F."/>
            <person name="Labrenz M."/>
            <person name="Spormann A.M."/>
            <person name="Op den Camp H."/>
            <person name="Overmann J."/>
            <person name="Amann R."/>
            <person name="Jetten M.S.M."/>
            <person name="Mascher T."/>
            <person name="Medema M.H."/>
            <person name="Devos D.P."/>
            <person name="Kaster A.-K."/>
            <person name="Ovreas L."/>
            <person name="Rohde M."/>
            <person name="Galperin M.Y."/>
            <person name="Jogler C."/>
        </authorList>
    </citation>
    <scope>NUCLEOTIDE SEQUENCE [LARGE SCALE GENOMIC DNA]</scope>
    <source>
        <strain evidence="1 2">Pan153</strain>
    </source>
</reference>
<dbReference type="Pfam" id="PF19923">
    <property type="entry name" value="DUF6386"/>
    <property type="match status" value="1"/>
</dbReference>
<evidence type="ECO:0000313" key="2">
    <source>
        <dbReference type="Proteomes" id="UP000320839"/>
    </source>
</evidence>
<accession>A0A518FLD9</accession>
<dbReference type="EMBL" id="CP036317">
    <property type="protein sequence ID" value="QDV17174.1"/>
    <property type="molecule type" value="Genomic_DNA"/>
</dbReference>